<dbReference type="AlphaFoldDB" id="A0A7W5GQ51"/>
<dbReference type="InterPro" id="IPR027381">
    <property type="entry name" value="LytR/CpsA/Psr_C"/>
</dbReference>
<feature type="region of interest" description="Disordered" evidence="2">
    <location>
        <begin position="1"/>
        <end position="78"/>
    </location>
</feature>
<feature type="domain" description="LytR/CpsA/Psr regulator C-terminal" evidence="5">
    <location>
        <begin position="448"/>
        <end position="534"/>
    </location>
</feature>
<dbReference type="PANTHER" id="PTHR33392:SF6">
    <property type="entry name" value="POLYISOPRENYL-TEICHOIC ACID--PEPTIDOGLYCAN TEICHOIC ACID TRANSFERASE TAGU"/>
    <property type="match status" value="1"/>
</dbReference>
<evidence type="ECO:0000256" key="2">
    <source>
        <dbReference type="SAM" id="MobiDB-lite"/>
    </source>
</evidence>
<protein>
    <submittedName>
        <fullName evidence="7">LCP family protein required for cell wall assembly</fullName>
    </submittedName>
</protein>
<dbReference type="EMBL" id="JACHYA010000005">
    <property type="protein sequence ID" value="MBB3171857.1"/>
    <property type="molecule type" value="Genomic_DNA"/>
</dbReference>
<dbReference type="Pfam" id="PF03816">
    <property type="entry name" value="LytR_cpsA_psr"/>
    <property type="match status" value="1"/>
</dbReference>
<dbReference type="Proteomes" id="UP000530850">
    <property type="component" value="Unassembled WGS sequence"/>
</dbReference>
<dbReference type="GeneID" id="93357410"/>
<evidence type="ECO:0000313" key="8">
    <source>
        <dbReference type="Proteomes" id="UP000530850"/>
    </source>
</evidence>
<dbReference type="InterPro" id="IPR004474">
    <property type="entry name" value="LytR_CpsA_psr"/>
</dbReference>
<feature type="domain" description="Cell envelope-related transcriptional attenuator" evidence="4">
    <location>
        <begin position="178"/>
        <end position="325"/>
    </location>
</feature>
<comment type="caution">
    <text evidence="7">The sequence shown here is derived from an EMBL/GenBank/DDBJ whole genome shotgun (WGS) entry which is preliminary data.</text>
</comment>
<dbReference type="InterPro" id="IPR050922">
    <property type="entry name" value="LytR/CpsA/Psr_CW_biosynth"/>
</dbReference>
<feature type="transmembrane region" description="Helical" evidence="3">
    <location>
        <begin position="103"/>
        <end position="126"/>
    </location>
</feature>
<keyword evidence="3" id="KW-0812">Transmembrane</keyword>
<accession>A0A7W5GQ51</accession>
<comment type="similarity">
    <text evidence="1">Belongs to the LytR/CpsA/Psr (LCP) family.</text>
</comment>
<sequence>MNTSGNNNPRNRRPEAGNPRAQSHGRHTAHSSGAAAGANNPRANAAAGRNNPRANASQGRASSASRGQALPVMGQSGGHVSNAVLENQAMPASKRKRGKAKKIALGVLAAVLVVAVVGIGFAFAYINKIQSNMSGSVSADTLATLDNVAAGEPFYMLLMGTDGSEARQQSGDFGDSFRTDTMMLLRVDPPQKKVTCVSIMRDTQVNLEGYGLQKINAAHVFGGTELAIKTVSELAGVPIAHFAEIDFDGFEKIVDALGGIEVNVPIAINDSHVDAALEPGLQTLNGVQALSLCRSRHTYDGLGVGDALRAANQRMVIGAIAKKVLSADLPTMMASIEALSQYVTTDMSVQDILALAQSMRGMNMETDFYTAICPTVSDYSNGVWWELLQRHQWEEMMERIDQGLPPTAEDQVDEATGIVIANAGGGAMGDEAQEENAANARKRNHSGKVAVRNGTTVAGLASKADAVISDLGFQVNTGNANSTDYDETVVVYNDDDRKRDAQDIVDELGVGVVEKNNSKYLFDGDLLVVLGTDYDK</sequence>
<feature type="compositionally biased region" description="Low complexity" evidence="2">
    <location>
        <begin position="33"/>
        <end position="69"/>
    </location>
</feature>
<name>A0A7W5GQ51_9ACTN</name>
<evidence type="ECO:0000256" key="3">
    <source>
        <dbReference type="SAM" id="Phobius"/>
    </source>
</evidence>
<evidence type="ECO:0000256" key="1">
    <source>
        <dbReference type="ARBA" id="ARBA00006068"/>
    </source>
</evidence>
<evidence type="ECO:0000259" key="5">
    <source>
        <dbReference type="Pfam" id="PF13399"/>
    </source>
</evidence>
<proteinExistence type="inferred from homology"/>
<evidence type="ECO:0000259" key="4">
    <source>
        <dbReference type="Pfam" id="PF03816"/>
    </source>
</evidence>
<dbReference type="PANTHER" id="PTHR33392">
    <property type="entry name" value="POLYISOPRENYL-TEICHOIC ACID--PEPTIDOGLYCAN TEICHOIC ACID TRANSFERASE TAGU"/>
    <property type="match status" value="1"/>
</dbReference>
<evidence type="ECO:0000313" key="7">
    <source>
        <dbReference type="EMBL" id="MBB3171857.1"/>
    </source>
</evidence>
<dbReference type="Pfam" id="PF13399">
    <property type="entry name" value="LytR_C"/>
    <property type="match status" value="1"/>
</dbReference>
<gene>
    <name evidence="6" type="ORF">FHR31_000772</name>
    <name evidence="7" type="ORF">FHR31_001683</name>
</gene>
<evidence type="ECO:0000313" key="6">
    <source>
        <dbReference type="EMBL" id="MBB3170960.1"/>
    </source>
</evidence>
<organism evidence="7 8">
    <name type="scientific">Parvibacter caecicola</name>
    <dbReference type="NCBI Taxonomy" id="747645"/>
    <lineage>
        <taxon>Bacteria</taxon>
        <taxon>Bacillati</taxon>
        <taxon>Actinomycetota</taxon>
        <taxon>Coriobacteriia</taxon>
        <taxon>Coriobacteriales</taxon>
        <taxon>Coriobacteriaceae</taxon>
        <taxon>Parvibacter</taxon>
    </lineage>
</organism>
<dbReference type="RefSeq" id="WP_214647012.1">
    <property type="nucleotide sequence ID" value="NZ_JACHYA010000002.1"/>
</dbReference>
<dbReference type="Gene3D" id="3.40.630.190">
    <property type="entry name" value="LCP protein"/>
    <property type="match status" value="1"/>
</dbReference>
<keyword evidence="3" id="KW-0472">Membrane</keyword>
<dbReference type="NCBIfam" id="TIGR00350">
    <property type="entry name" value="lytR_cpsA_psr"/>
    <property type="match status" value="1"/>
</dbReference>
<dbReference type="Gene3D" id="3.30.70.2390">
    <property type="match status" value="1"/>
</dbReference>
<keyword evidence="3" id="KW-1133">Transmembrane helix</keyword>
<dbReference type="EMBL" id="JACHYA010000002">
    <property type="protein sequence ID" value="MBB3170960.1"/>
    <property type="molecule type" value="Genomic_DNA"/>
</dbReference>
<reference evidence="7 8" key="1">
    <citation type="submission" date="2020-08" db="EMBL/GenBank/DDBJ databases">
        <title>Sequencing the genomes of 1000 actinobacteria strains.</title>
        <authorList>
            <person name="Klenk H.-P."/>
        </authorList>
    </citation>
    <scope>NUCLEOTIDE SEQUENCE [LARGE SCALE GENOMIC DNA]</scope>
    <source>
        <strain evidence="7 8">DSM 22242</strain>
    </source>
</reference>